<reference evidence="5" key="1">
    <citation type="submission" date="2016-10" db="EMBL/GenBank/DDBJ databases">
        <authorList>
            <person name="Varghese N."/>
            <person name="Submissions S."/>
        </authorList>
    </citation>
    <scope>NUCLEOTIDE SEQUENCE [LARGE SCALE GENOMIC DNA]</scope>
    <source>
        <strain evidence="5">CGMCC 1.10223</strain>
    </source>
</reference>
<proteinExistence type="predicted"/>
<evidence type="ECO:0000313" key="4">
    <source>
        <dbReference type="EMBL" id="SFF04091.1"/>
    </source>
</evidence>
<evidence type="ECO:0000256" key="1">
    <source>
        <dbReference type="ARBA" id="ARBA00022729"/>
    </source>
</evidence>
<organism evidence="4 5">
    <name type="scientific">Paenibacillus algorifonticola</name>
    <dbReference type="NCBI Taxonomy" id="684063"/>
    <lineage>
        <taxon>Bacteria</taxon>
        <taxon>Bacillati</taxon>
        <taxon>Bacillota</taxon>
        <taxon>Bacilli</taxon>
        <taxon>Bacillales</taxon>
        <taxon>Paenibacillaceae</taxon>
        <taxon>Paenibacillus</taxon>
    </lineage>
</organism>
<dbReference type="AlphaFoldDB" id="A0A1I2FI24"/>
<dbReference type="InterPro" id="IPR011432">
    <property type="entry name" value="Shr-like_HID"/>
</dbReference>
<feature type="signal peptide" evidence="2">
    <location>
        <begin position="1"/>
        <end position="36"/>
    </location>
</feature>
<keyword evidence="1 2" id="KW-0732">Signal</keyword>
<dbReference type="Gene3D" id="2.60.40.1220">
    <property type="match status" value="1"/>
</dbReference>
<dbReference type="Pfam" id="PF07550">
    <property type="entry name" value="Shr-like_HID"/>
    <property type="match status" value="1"/>
</dbReference>
<sequence length="903" mass="98478">MWQFSQKGMGKLLALALAVSLIFGSGAFLQPSSAGAEPVSVVPGMVEVDNVALSNNNRDVTISFKTSLSDSTYLDKDLLEGIEIKRTGEGHYNWLSSQGNYEFDEGKLILHLNNPLSGNTNLIRIANDYLADPSGNPLSLSSANPIVVSALELDEFYIVSNVVSDGGHTITLNLSQPAVLRDSVDLKNSITTSDGPLASEDTAELSASGEQVIIHLDEPLPWSTGVYVNSSVLQSPHGPVGSLSTYVNLRPVGERRSLDVFAEQDRDLYVLEIDSAGIYNNLADLDALKAAITVYKDSVVFDGDFEIVTMFSSYDGGYFKLKFASELPMGYYRLSFPANSLKNVSGIGTTRELITWSGYVGTGPQYQGAEVSQNSSGQTVASLVFDRPIDTWYTEENNPGALKRSITYSLKVGEDWIPHNLGAEDSVVFEDNKLVVTFGKKLNGTFLKIKVDSRTIVDPWNLITIDEAIETAALAIESKGSPTYGGAEFDNNNHDVIFKFDEPVQAAPNVDLHRAFTYAANDNALAALDSDATVSFEDNKVILHFPNALIENHYKFSIAAGTLADLSGNVLEEEITVTELKPADLDLAHPEIAKLEASSDLELGKSIIYITFNETIVDNTVVNGVSHLKDYIEVSTDGGNTFSGIGANEWVRLEGNYIVFSYRAGVDSDYRVKVKANAVKDLFGNVATKDLTAIGEAKGNNYLQGNIYTDAETVLTTFSDSQWGSNVYRVLIKKGNEATRPLSEDKYEVVNNTVVIKQGVFSEGERYSIQVYSYGYENRNTDGSHDAISHHETYYMTDPSVLSSSGGIIVTANVIANPNARSNFETVVFQLMKDNQPVANTAVYTYLYAGKVSAYFNVSNPSDYTVKAFVLDDYSGAVDNVGLNLATVVSEEEFDILYLNSRR</sequence>
<feature type="chain" id="PRO_5010187537" description="Heme-binding protein Shr-like Hb-interacting domain-containing protein" evidence="2">
    <location>
        <begin position="37"/>
        <end position="903"/>
    </location>
</feature>
<evidence type="ECO:0000313" key="5">
    <source>
        <dbReference type="Proteomes" id="UP000183410"/>
    </source>
</evidence>
<dbReference type="RefSeq" id="WP_046232324.1">
    <property type="nucleotide sequence ID" value="NZ_FONN01000012.1"/>
</dbReference>
<gene>
    <name evidence="4" type="ORF">SAMN04487969_11235</name>
</gene>
<evidence type="ECO:0000256" key="2">
    <source>
        <dbReference type="SAM" id="SignalP"/>
    </source>
</evidence>
<dbReference type="Proteomes" id="UP000183410">
    <property type="component" value="Unassembled WGS sequence"/>
</dbReference>
<feature type="domain" description="Heme-binding protein Shr-like Hb-interacting" evidence="3">
    <location>
        <begin position="707"/>
        <end position="779"/>
    </location>
</feature>
<keyword evidence="5" id="KW-1185">Reference proteome</keyword>
<accession>A0A1I2FI24</accession>
<name>A0A1I2FI24_9BACL</name>
<dbReference type="InterPro" id="IPR014755">
    <property type="entry name" value="Cu-Rt/internalin_Ig-like"/>
</dbReference>
<protein>
    <recommendedName>
        <fullName evidence="3">Heme-binding protein Shr-like Hb-interacting domain-containing protein</fullName>
    </recommendedName>
</protein>
<evidence type="ECO:0000259" key="3">
    <source>
        <dbReference type="Pfam" id="PF07550"/>
    </source>
</evidence>
<dbReference type="EMBL" id="FONN01000012">
    <property type="protein sequence ID" value="SFF04091.1"/>
    <property type="molecule type" value="Genomic_DNA"/>
</dbReference>